<proteinExistence type="predicted"/>
<reference evidence="2 3" key="1">
    <citation type="submission" date="2020-10" db="EMBL/GenBank/DDBJ databases">
        <title>Connecting structure to function with the recovery of over 1000 high-quality activated sludge metagenome-assembled genomes encoding full-length rRNA genes using long-read sequencing.</title>
        <authorList>
            <person name="Singleton C.M."/>
            <person name="Petriglieri F."/>
            <person name="Kristensen J.M."/>
            <person name="Kirkegaard R.H."/>
            <person name="Michaelsen T.Y."/>
            <person name="Andersen M.H."/>
            <person name="Karst S.M."/>
            <person name="Dueholm M.S."/>
            <person name="Nielsen P.H."/>
            <person name="Albertsen M."/>
        </authorList>
    </citation>
    <scope>NUCLEOTIDE SEQUENCE [LARGE SCALE GENOMIC DNA]</scope>
    <source>
        <strain evidence="2">Lyne_18-Q3-R50-59_MAXAC.006</strain>
    </source>
</reference>
<accession>A0A936NBN0</accession>
<evidence type="ECO:0000313" key="3">
    <source>
        <dbReference type="Proteomes" id="UP000727993"/>
    </source>
</evidence>
<dbReference type="Pfam" id="PF19493">
    <property type="entry name" value="Trypco1"/>
    <property type="match status" value="1"/>
</dbReference>
<evidence type="ECO:0000259" key="1">
    <source>
        <dbReference type="Pfam" id="PF19493"/>
    </source>
</evidence>
<name>A0A936NBN0_9ACTN</name>
<dbReference type="AlphaFoldDB" id="A0A936NBN0"/>
<dbReference type="EMBL" id="JADJZA010000007">
    <property type="protein sequence ID" value="MBK9297335.1"/>
    <property type="molecule type" value="Genomic_DNA"/>
</dbReference>
<dbReference type="InterPro" id="IPR045794">
    <property type="entry name" value="Trypco1"/>
</dbReference>
<protein>
    <recommendedName>
        <fullName evidence="1">Trypsin-co-occurring domain-containing protein</fullName>
    </recommendedName>
</protein>
<comment type="caution">
    <text evidence="2">The sequence shown here is derived from an EMBL/GenBank/DDBJ whole genome shotgun (WGS) entry which is preliminary data.</text>
</comment>
<gene>
    <name evidence="2" type="ORF">IPN02_11000</name>
</gene>
<dbReference type="Proteomes" id="UP000727993">
    <property type="component" value="Unassembled WGS sequence"/>
</dbReference>
<dbReference type="NCBIfam" id="NF041216">
    <property type="entry name" value="CU044_2847_fam"/>
    <property type="match status" value="1"/>
</dbReference>
<evidence type="ECO:0000313" key="2">
    <source>
        <dbReference type="EMBL" id="MBK9297335.1"/>
    </source>
</evidence>
<sequence length="126" mass="12754">MSVLEGSTTVQTRLVPFVIGDVEVQVQVEVVGPSGSRQVSATGGVAERSVAAFERVEDVIAAVAERVAGLVAGQARSGLAPDELTVAFGVSFSIEGGLVFAKGSAGSTIEVTLTYKNDISEPGGTS</sequence>
<organism evidence="2 3">
    <name type="scientific">Candidatus Neomicrothrix subdominans</name>
    <dbReference type="NCBI Taxonomy" id="2954438"/>
    <lineage>
        <taxon>Bacteria</taxon>
        <taxon>Bacillati</taxon>
        <taxon>Actinomycetota</taxon>
        <taxon>Acidimicrobiia</taxon>
        <taxon>Acidimicrobiales</taxon>
        <taxon>Microthrixaceae</taxon>
        <taxon>Candidatus Neomicrothrix</taxon>
    </lineage>
</organism>
<feature type="domain" description="Trypsin-co-occurring" evidence="1">
    <location>
        <begin position="23"/>
        <end position="116"/>
    </location>
</feature>